<organism evidence="3 4">
    <name type="scientific">Brachionus calyciflorus</name>
    <dbReference type="NCBI Taxonomy" id="104777"/>
    <lineage>
        <taxon>Eukaryota</taxon>
        <taxon>Metazoa</taxon>
        <taxon>Spiralia</taxon>
        <taxon>Gnathifera</taxon>
        <taxon>Rotifera</taxon>
        <taxon>Eurotatoria</taxon>
        <taxon>Monogononta</taxon>
        <taxon>Pseudotrocha</taxon>
        <taxon>Ploima</taxon>
        <taxon>Brachionidae</taxon>
        <taxon>Brachionus</taxon>
    </lineage>
</organism>
<evidence type="ECO:0000256" key="1">
    <source>
        <dbReference type="SAM" id="MobiDB-lite"/>
    </source>
</evidence>
<proteinExistence type="predicted"/>
<dbReference type="PANTHER" id="PTHR23322:SF96">
    <property type="entry name" value="FAS-ASSOCIATED FACTOR 1"/>
    <property type="match status" value="1"/>
</dbReference>
<sequence>MDTHENEDFEDIEDDIEESYLHEGTSSIQRQKPLVPTDIEADNEIQCTMSFNEEFAVRYGPLMPLFFIGSLEDAIQEALMCPAKDRKLLGIYLHSDHTIFHNIFCSKTLCDENIVNFLCENFIVWPWDLTCKKFENSFYEKCSKYLGSACTSSLRSLKENLPVFLIVTRVRGSNEVAAIIQGDSTSDQMMNRIMQSYEMFEMQRMNDQRDEQTRDEREKIKREQDAAFQESLEADKAKRQKQVEEEEILKKQAELEAQIERKKEEELNNRKIAAQKSLPQEPDENVPVNKISRIRFRLPDGQFLQRKFFIQDKLKSLVDFMTGQGYFTESFKLLSSWPRKDLTNENTDKTIEDLKLFPQETLTLEERH</sequence>
<dbReference type="InterPro" id="IPR001012">
    <property type="entry name" value="UBX_dom"/>
</dbReference>
<reference evidence="3" key="1">
    <citation type="submission" date="2021-02" db="EMBL/GenBank/DDBJ databases">
        <authorList>
            <person name="Nowell W R."/>
        </authorList>
    </citation>
    <scope>NUCLEOTIDE SEQUENCE</scope>
    <source>
        <strain evidence="3">Ploen Becks lab</strain>
    </source>
</reference>
<feature type="domain" description="UBX" evidence="2">
    <location>
        <begin position="287"/>
        <end position="364"/>
    </location>
</feature>
<protein>
    <recommendedName>
        <fullName evidence="2">UBX domain-containing protein</fullName>
    </recommendedName>
</protein>
<dbReference type="SMART" id="SM00166">
    <property type="entry name" value="UBX"/>
    <property type="match status" value="1"/>
</dbReference>
<dbReference type="InterPro" id="IPR006577">
    <property type="entry name" value="UAS"/>
</dbReference>
<evidence type="ECO:0000259" key="2">
    <source>
        <dbReference type="PROSITE" id="PS50033"/>
    </source>
</evidence>
<dbReference type="InterPro" id="IPR029071">
    <property type="entry name" value="Ubiquitin-like_domsf"/>
</dbReference>
<dbReference type="GO" id="GO:0005783">
    <property type="term" value="C:endoplasmic reticulum"/>
    <property type="evidence" value="ECO:0007669"/>
    <property type="project" value="TreeGrafter"/>
</dbReference>
<evidence type="ECO:0000313" key="3">
    <source>
        <dbReference type="EMBL" id="CAF0752284.1"/>
    </source>
</evidence>
<dbReference type="InterPro" id="IPR050730">
    <property type="entry name" value="UBX_domain-protein"/>
</dbReference>
<dbReference type="Gene3D" id="3.10.20.90">
    <property type="entry name" value="Phosphatidylinositol 3-kinase Catalytic Subunit, Chain A, domain 1"/>
    <property type="match status" value="1"/>
</dbReference>
<feature type="region of interest" description="Disordered" evidence="1">
    <location>
        <begin position="205"/>
        <end position="241"/>
    </location>
</feature>
<dbReference type="InterPro" id="IPR049483">
    <property type="entry name" value="FAF1_2-like_UAS"/>
</dbReference>
<accession>A0A813PFU6</accession>
<evidence type="ECO:0000313" key="4">
    <source>
        <dbReference type="Proteomes" id="UP000663879"/>
    </source>
</evidence>
<dbReference type="PROSITE" id="PS50033">
    <property type="entry name" value="UBX"/>
    <property type="match status" value="1"/>
</dbReference>
<dbReference type="EMBL" id="CAJNOC010000375">
    <property type="protein sequence ID" value="CAF0752284.1"/>
    <property type="molecule type" value="Genomic_DNA"/>
</dbReference>
<dbReference type="Pfam" id="PF21021">
    <property type="entry name" value="FAF1"/>
    <property type="match status" value="1"/>
</dbReference>
<dbReference type="SUPFAM" id="SSF54236">
    <property type="entry name" value="Ubiquitin-like"/>
    <property type="match status" value="1"/>
</dbReference>
<comment type="caution">
    <text evidence="3">The sequence shown here is derived from an EMBL/GenBank/DDBJ whole genome shotgun (WGS) entry which is preliminary data.</text>
</comment>
<feature type="compositionally biased region" description="Basic and acidic residues" evidence="1">
    <location>
        <begin position="205"/>
        <end position="225"/>
    </location>
</feature>
<dbReference type="SUPFAM" id="SSF52833">
    <property type="entry name" value="Thioredoxin-like"/>
    <property type="match status" value="1"/>
</dbReference>
<dbReference type="GO" id="GO:0043130">
    <property type="term" value="F:ubiquitin binding"/>
    <property type="evidence" value="ECO:0007669"/>
    <property type="project" value="TreeGrafter"/>
</dbReference>
<gene>
    <name evidence="3" type="ORF">OXX778_LOCUS3983</name>
</gene>
<dbReference type="InterPro" id="IPR036249">
    <property type="entry name" value="Thioredoxin-like_sf"/>
</dbReference>
<dbReference type="Gene3D" id="3.40.30.10">
    <property type="entry name" value="Glutaredoxin"/>
    <property type="match status" value="1"/>
</dbReference>
<dbReference type="InterPro" id="IPR033043">
    <property type="entry name" value="FAF1-like_UBX"/>
</dbReference>
<dbReference type="AlphaFoldDB" id="A0A813PFU6"/>
<dbReference type="OrthoDB" id="1920064at2759"/>
<dbReference type="Pfam" id="PF00789">
    <property type="entry name" value="UBX"/>
    <property type="match status" value="1"/>
</dbReference>
<name>A0A813PFU6_9BILA</name>
<dbReference type="GO" id="GO:0005634">
    <property type="term" value="C:nucleus"/>
    <property type="evidence" value="ECO:0007669"/>
    <property type="project" value="TreeGrafter"/>
</dbReference>
<keyword evidence="4" id="KW-1185">Reference proteome</keyword>
<dbReference type="GO" id="GO:0036503">
    <property type="term" value="P:ERAD pathway"/>
    <property type="evidence" value="ECO:0007669"/>
    <property type="project" value="TreeGrafter"/>
</dbReference>
<dbReference type="Proteomes" id="UP000663879">
    <property type="component" value="Unassembled WGS sequence"/>
</dbReference>
<dbReference type="SMART" id="SM00594">
    <property type="entry name" value="UAS"/>
    <property type="match status" value="1"/>
</dbReference>
<dbReference type="CDD" id="cd01771">
    <property type="entry name" value="UBX_UBXN3A"/>
    <property type="match status" value="1"/>
</dbReference>
<dbReference type="PANTHER" id="PTHR23322">
    <property type="entry name" value="FAS-ASSOCIATED PROTEIN"/>
    <property type="match status" value="1"/>
</dbReference>